<dbReference type="SMART" id="SM00422">
    <property type="entry name" value="HTH_MERR"/>
    <property type="match status" value="1"/>
</dbReference>
<dbReference type="InterPro" id="IPR009061">
    <property type="entry name" value="DNA-bd_dom_put_sf"/>
</dbReference>
<proteinExistence type="predicted"/>
<dbReference type="SUPFAM" id="SSF55136">
    <property type="entry name" value="Probable bacterial effector-binding domain"/>
    <property type="match status" value="1"/>
</dbReference>
<dbReference type="AlphaFoldDB" id="A0A1J7CHG7"/>
<accession>A0A1J7CHG7</accession>
<dbReference type="PANTHER" id="PTHR30204:SF97">
    <property type="entry name" value="MERR FAMILY REGULATORY PROTEIN"/>
    <property type="match status" value="1"/>
</dbReference>
<dbReference type="CDD" id="cd01107">
    <property type="entry name" value="HTH_BmrR"/>
    <property type="match status" value="1"/>
</dbReference>
<comment type="caution">
    <text evidence="4">The sequence shown here is derived from an EMBL/GenBank/DDBJ whole genome shotgun (WGS) entry which is preliminary data.</text>
</comment>
<dbReference type="GO" id="GO:0003700">
    <property type="term" value="F:DNA-binding transcription factor activity"/>
    <property type="evidence" value="ECO:0007669"/>
    <property type="project" value="InterPro"/>
</dbReference>
<dbReference type="InterPro" id="IPR010499">
    <property type="entry name" value="AraC_E-bd"/>
</dbReference>
<keyword evidence="2" id="KW-0175">Coiled coil</keyword>
<dbReference type="Proteomes" id="UP000243342">
    <property type="component" value="Unassembled WGS sequence"/>
</dbReference>
<dbReference type="RefSeq" id="WP_071654924.1">
    <property type="nucleotide sequence ID" value="NZ_MLCF01000007.1"/>
</dbReference>
<dbReference type="EMBL" id="MLCF01000007">
    <property type="protein sequence ID" value="OIV39082.1"/>
    <property type="molecule type" value="Genomic_DNA"/>
</dbReference>
<evidence type="ECO:0000313" key="4">
    <source>
        <dbReference type="EMBL" id="OIV39082.1"/>
    </source>
</evidence>
<evidence type="ECO:0000259" key="3">
    <source>
        <dbReference type="PROSITE" id="PS50937"/>
    </source>
</evidence>
<dbReference type="InterPro" id="IPR047057">
    <property type="entry name" value="MerR_fam"/>
</dbReference>
<dbReference type="GO" id="GO:0003677">
    <property type="term" value="F:DNA binding"/>
    <property type="evidence" value="ECO:0007669"/>
    <property type="project" value="UniProtKB-KW"/>
</dbReference>
<evidence type="ECO:0000256" key="2">
    <source>
        <dbReference type="SAM" id="Coils"/>
    </source>
</evidence>
<keyword evidence="5" id="KW-1185">Reference proteome</keyword>
<dbReference type="Pfam" id="PF13411">
    <property type="entry name" value="MerR_1"/>
    <property type="match status" value="1"/>
</dbReference>
<organism evidence="4 5">
    <name type="scientific">Mangrovactinospora gilvigrisea</name>
    <dbReference type="NCBI Taxonomy" id="1428644"/>
    <lineage>
        <taxon>Bacteria</taxon>
        <taxon>Bacillati</taxon>
        <taxon>Actinomycetota</taxon>
        <taxon>Actinomycetes</taxon>
        <taxon>Kitasatosporales</taxon>
        <taxon>Streptomycetaceae</taxon>
        <taxon>Mangrovactinospora</taxon>
    </lineage>
</organism>
<dbReference type="SMART" id="SM00871">
    <property type="entry name" value="AraC_E_bind"/>
    <property type="match status" value="1"/>
</dbReference>
<feature type="coiled-coil region" evidence="2">
    <location>
        <begin position="86"/>
        <end position="113"/>
    </location>
</feature>
<feature type="domain" description="HTH merR-type" evidence="3">
    <location>
        <begin position="1"/>
        <end position="71"/>
    </location>
</feature>
<reference evidence="4 5" key="1">
    <citation type="submission" date="2016-10" db="EMBL/GenBank/DDBJ databases">
        <title>Genome sequence of Streptomyces gilvigriseus MUSC 26.</title>
        <authorList>
            <person name="Lee L.-H."/>
            <person name="Ser H.-L."/>
        </authorList>
    </citation>
    <scope>NUCLEOTIDE SEQUENCE [LARGE SCALE GENOMIC DNA]</scope>
    <source>
        <strain evidence="4 5">MUSC 26</strain>
    </source>
</reference>
<dbReference type="OrthoDB" id="7849865at2"/>
<dbReference type="PANTHER" id="PTHR30204">
    <property type="entry name" value="REDOX-CYCLING DRUG-SENSING TRANSCRIPTIONAL ACTIVATOR SOXR"/>
    <property type="match status" value="1"/>
</dbReference>
<dbReference type="InterPro" id="IPR000551">
    <property type="entry name" value="MerR-type_HTH_dom"/>
</dbReference>
<keyword evidence="1" id="KW-0238">DNA-binding</keyword>
<dbReference type="SUPFAM" id="SSF46955">
    <property type="entry name" value="Putative DNA-binding domain"/>
    <property type="match status" value="1"/>
</dbReference>
<evidence type="ECO:0000256" key="1">
    <source>
        <dbReference type="ARBA" id="ARBA00023125"/>
    </source>
</evidence>
<protein>
    <submittedName>
        <fullName evidence="4">MerR family transcriptional regulator</fullName>
    </submittedName>
</protein>
<evidence type="ECO:0000313" key="5">
    <source>
        <dbReference type="Proteomes" id="UP000243342"/>
    </source>
</evidence>
<dbReference type="Gene3D" id="3.20.80.10">
    <property type="entry name" value="Regulatory factor, effector binding domain"/>
    <property type="match status" value="1"/>
</dbReference>
<name>A0A1J7CHG7_9ACTN</name>
<dbReference type="STRING" id="1428644.BIV57_02310"/>
<dbReference type="PROSITE" id="PS50937">
    <property type="entry name" value="HTH_MERR_2"/>
    <property type="match status" value="1"/>
</dbReference>
<dbReference type="Gene3D" id="1.10.1660.10">
    <property type="match status" value="1"/>
</dbReference>
<gene>
    <name evidence="4" type="ORF">BIV57_02310</name>
</gene>
<sequence length="280" mass="30314">MFAIGEFARHGRVSVRMLRHYDALGLLRPALVDDRTGYRFYEAAQLARLNRIVALKALGFTLEQVREIVDAKVGAEELRGMLRLRRAQLAAEAAATTARLQEVEGRLRIIESEGLMPVNDVVVKSLPAERVARLTAGIQDMESQFIGPVLGPLFQQLCDRIAAAGAGFRGPAIATYEETPGGDHPFVVHACMPIGDQQVPADAGFEVVVLPAVARAATVVHHGHVQQMMPAFQTLAHWLDAGGGKGVGFPREVNLDIPEDMDEWVTEIQQPLADAEGGAA</sequence>
<dbReference type="InterPro" id="IPR011256">
    <property type="entry name" value="Reg_factor_effector_dom_sf"/>
</dbReference>